<keyword evidence="1" id="KW-1133">Transmembrane helix</keyword>
<keyword evidence="1" id="KW-0472">Membrane</keyword>
<dbReference type="EMBL" id="JAIWYP010000010">
    <property type="protein sequence ID" value="KAH3754541.1"/>
    <property type="molecule type" value="Genomic_DNA"/>
</dbReference>
<name>A0A9D4I9A1_DREPO</name>
<evidence type="ECO:0000313" key="2">
    <source>
        <dbReference type="EMBL" id="KAH3754541.1"/>
    </source>
</evidence>
<comment type="caution">
    <text evidence="2">The sequence shown here is derived from an EMBL/GenBank/DDBJ whole genome shotgun (WGS) entry which is preliminary data.</text>
</comment>
<feature type="transmembrane region" description="Helical" evidence="1">
    <location>
        <begin position="16"/>
        <end position="37"/>
    </location>
</feature>
<proteinExistence type="predicted"/>
<evidence type="ECO:0000313" key="3">
    <source>
        <dbReference type="Proteomes" id="UP000828390"/>
    </source>
</evidence>
<keyword evidence="1" id="KW-0812">Transmembrane</keyword>
<sequence length="52" mass="5452">MDCSVEAYRLALPPGAVIGISAGLGGALLLVIIVLVVRMINNRKETTGKEEV</sequence>
<dbReference type="Proteomes" id="UP000828390">
    <property type="component" value="Unassembled WGS sequence"/>
</dbReference>
<organism evidence="2 3">
    <name type="scientific">Dreissena polymorpha</name>
    <name type="common">Zebra mussel</name>
    <name type="synonym">Mytilus polymorpha</name>
    <dbReference type="NCBI Taxonomy" id="45954"/>
    <lineage>
        <taxon>Eukaryota</taxon>
        <taxon>Metazoa</taxon>
        <taxon>Spiralia</taxon>
        <taxon>Lophotrochozoa</taxon>
        <taxon>Mollusca</taxon>
        <taxon>Bivalvia</taxon>
        <taxon>Autobranchia</taxon>
        <taxon>Heteroconchia</taxon>
        <taxon>Euheterodonta</taxon>
        <taxon>Imparidentia</taxon>
        <taxon>Neoheterodontei</taxon>
        <taxon>Myida</taxon>
        <taxon>Dreissenoidea</taxon>
        <taxon>Dreissenidae</taxon>
        <taxon>Dreissena</taxon>
    </lineage>
</organism>
<reference evidence="2" key="2">
    <citation type="submission" date="2020-11" db="EMBL/GenBank/DDBJ databases">
        <authorList>
            <person name="McCartney M.A."/>
            <person name="Auch B."/>
            <person name="Kono T."/>
            <person name="Mallez S."/>
            <person name="Becker A."/>
            <person name="Gohl D.M."/>
            <person name="Silverstein K.A.T."/>
            <person name="Koren S."/>
            <person name="Bechman K.B."/>
            <person name="Herman A."/>
            <person name="Abrahante J.E."/>
            <person name="Garbe J."/>
        </authorList>
    </citation>
    <scope>NUCLEOTIDE SEQUENCE</scope>
    <source>
        <strain evidence="2">Duluth1</strain>
        <tissue evidence="2">Whole animal</tissue>
    </source>
</reference>
<reference evidence="2" key="1">
    <citation type="journal article" date="2019" name="bioRxiv">
        <title>The Genome of the Zebra Mussel, Dreissena polymorpha: A Resource for Invasive Species Research.</title>
        <authorList>
            <person name="McCartney M.A."/>
            <person name="Auch B."/>
            <person name="Kono T."/>
            <person name="Mallez S."/>
            <person name="Zhang Y."/>
            <person name="Obille A."/>
            <person name="Becker A."/>
            <person name="Abrahante J.E."/>
            <person name="Garbe J."/>
            <person name="Badalamenti J.P."/>
            <person name="Herman A."/>
            <person name="Mangelson H."/>
            <person name="Liachko I."/>
            <person name="Sullivan S."/>
            <person name="Sone E.D."/>
            <person name="Koren S."/>
            <person name="Silverstein K.A.T."/>
            <person name="Beckman K.B."/>
            <person name="Gohl D.M."/>
        </authorList>
    </citation>
    <scope>NUCLEOTIDE SEQUENCE</scope>
    <source>
        <strain evidence="2">Duluth1</strain>
        <tissue evidence="2">Whole animal</tissue>
    </source>
</reference>
<evidence type="ECO:0000256" key="1">
    <source>
        <dbReference type="SAM" id="Phobius"/>
    </source>
</evidence>
<gene>
    <name evidence="2" type="ORF">DPMN_189217</name>
</gene>
<accession>A0A9D4I9A1</accession>
<protein>
    <submittedName>
        <fullName evidence="2">Uncharacterized protein</fullName>
    </submittedName>
</protein>
<keyword evidence="3" id="KW-1185">Reference proteome</keyword>
<dbReference type="AlphaFoldDB" id="A0A9D4I9A1"/>